<protein>
    <recommendedName>
        <fullName evidence="9">Protein Wnt</fullName>
    </recommendedName>
</protein>
<dbReference type="GO" id="GO:0045165">
    <property type="term" value="P:cell fate commitment"/>
    <property type="evidence" value="ECO:0007669"/>
    <property type="project" value="TreeGrafter"/>
</dbReference>
<gene>
    <name evidence="10" type="primary">Wnt5b</name>
    <name evidence="10" type="ORF">CEXT_197351</name>
</gene>
<evidence type="ECO:0000256" key="1">
    <source>
        <dbReference type="ARBA" id="ARBA00004498"/>
    </source>
</evidence>
<dbReference type="SMART" id="SM00097">
    <property type="entry name" value="WNT1"/>
    <property type="match status" value="1"/>
</dbReference>
<dbReference type="GO" id="GO:0005125">
    <property type="term" value="F:cytokine activity"/>
    <property type="evidence" value="ECO:0007669"/>
    <property type="project" value="TreeGrafter"/>
</dbReference>
<dbReference type="PANTHER" id="PTHR12027:SF99">
    <property type="entry name" value="PROTEIN WNT"/>
    <property type="match status" value="1"/>
</dbReference>
<evidence type="ECO:0000256" key="7">
    <source>
        <dbReference type="ARBA" id="ARBA00023157"/>
    </source>
</evidence>
<evidence type="ECO:0000313" key="11">
    <source>
        <dbReference type="Proteomes" id="UP001054945"/>
    </source>
</evidence>
<dbReference type="EMBL" id="BPLR01020347">
    <property type="protein sequence ID" value="GIX77652.1"/>
    <property type="molecule type" value="Genomic_DNA"/>
</dbReference>
<dbReference type="Proteomes" id="UP001054945">
    <property type="component" value="Unassembled WGS sequence"/>
</dbReference>
<comment type="function">
    <text evidence="9">Ligand for members of the frizzled family of seven transmembrane receptors.</text>
</comment>
<comment type="subcellular location">
    <subcellularLocation>
        <location evidence="1 9">Secreted</location>
        <location evidence="1 9">Extracellular space</location>
        <location evidence="1 9">Extracellular matrix</location>
    </subcellularLocation>
</comment>
<evidence type="ECO:0000256" key="5">
    <source>
        <dbReference type="ARBA" id="ARBA00022530"/>
    </source>
</evidence>
<evidence type="ECO:0000256" key="3">
    <source>
        <dbReference type="ARBA" id="ARBA00022473"/>
    </source>
</evidence>
<dbReference type="PRINTS" id="PR01349">
    <property type="entry name" value="WNTPROTEIN"/>
</dbReference>
<accession>A0AAV4N231</accession>
<dbReference type="AlphaFoldDB" id="A0AAV4N231"/>
<keyword evidence="4" id="KW-0964">Secreted</keyword>
<comment type="caution">
    <text evidence="10">The sequence shown here is derived from an EMBL/GenBank/DDBJ whole genome shotgun (WGS) entry which is preliminary data.</text>
</comment>
<dbReference type="InterPro" id="IPR005817">
    <property type="entry name" value="Wnt"/>
</dbReference>
<organism evidence="10 11">
    <name type="scientific">Caerostris extrusa</name>
    <name type="common">Bark spider</name>
    <name type="synonym">Caerostris bankana</name>
    <dbReference type="NCBI Taxonomy" id="172846"/>
    <lineage>
        <taxon>Eukaryota</taxon>
        <taxon>Metazoa</taxon>
        <taxon>Ecdysozoa</taxon>
        <taxon>Arthropoda</taxon>
        <taxon>Chelicerata</taxon>
        <taxon>Arachnida</taxon>
        <taxon>Araneae</taxon>
        <taxon>Araneomorphae</taxon>
        <taxon>Entelegynae</taxon>
        <taxon>Araneoidea</taxon>
        <taxon>Araneidae</taxon>
        <taxon>Caerostris</taxon>
    </lineage>
</organism>
<dbReference type="GO" id="GO:0005615">
    <property type="term" value="C:extracellular space"/>
    <property type="evidence" value="ECO:0007669"/>
    <property type="project" value="TreeGrafter"/>
</dbReference>
<keyword evidence="11" id="KW-1185">Reference proteome</keyword>
<evidence type="ECO:0000256" key="6">
    <source>
        <dbReference type="ARBA" id="ARBA00022687"/>
    </source>
</evidence>
<sequence length="257" mass="29358">MEMGWLFRRHQVRGSIYLRTLWILVKINTPGRPHEYTQQRSWTKGEEEHVTQPLNRVVKNGLRSKMELVCKCHGVSGSCSMRVCWRRLKPFREIGDLLTSKFDGATLVKAVERRHKVKLRPVRKNVKRPSKKDLVFLDDSPDYCDRCLGTRGRLCNSTSYGWTVADFCVAAVVIRLLFVRLKKSASANLFGVAESIAKCVASKKKSIIATEMILRPLRVGSTYTSDINDRHLNSDATTSMVSSLLNRRSFTQVELLK</sequence>
<dbReference type="GO" id="GO:0005109">
    <property type="term" value="F:frizzled binding"/>
    <property type="evidence" value="ECO:0007669"/>
    <property type="project" value="TreeGrafter"/>
</dbReference>
<keyword evidence="8" id="KW-0449">Lipoprotein</keyword>
<keyword evidence="5" id="KW-0272">Extracellular matrix</keyword>
<dbReference type="Pfam" id="PF00110">
    <property type="entry name" value="wnt"/>
    <property type="match status" value="1"/>
</dbReference>
<dbReference type="InterPro" id="IPR018161">
    <property type="entry name" value="Wnt_CS"/>
</dbReference>
<comment type="similarity">
    <text evidence="2 9">Belongs to the Wnt family.</text>
</comment>
<evidence type="ECO:0000256" key="4">
    <source>
        <dbReference type="ARBA" id="ARBA00022525"/>
    </source>
</evidence>
<dbReference type="GO" id="GO:0030182">
    <property type="term" value="P:neuron differentiation"/>
    <property type="evidence" value="ECO:0007669"/>
    <property type="project" value="TreeGrafter"/>
</dbReference>
<reference evidence="10 11" key="1">
    <citation type="submission" date="2021-06" db="EMBL/GenBank/DDBJ databases">
        <title>Caerostris extrusa draft genome.</title>
        <authorList>
            <person name="Kono N."/>
            <person name="Arakawa K."/>
        </authorList>
    </citation>
    <scope>NUCLEOTIDE SEQUENCE [LARGE SCALE GENOMIC DNA]</scope>
</reference>
<keyword evidence="6 9" id="KW-0879">Wnt signaling pathway</keyword>
<name>A0AAV4N231_CAEEX</name>
<keyword evidence="3 9" id="KW-0217">Developmental protein</keyword>
<dbReference type="PROSITE" id="PS00246">
    <property type="entry name" value="WNT1"/>
    <property type="match status" value="1"/>
</dbReference>
<evidence type="ECO:0000256" key="8">
    <source>
        <dbReference type="ARBA" id="ARBA00023288"/>
    </source>
</evidence>
<evidence type="ECO:0000313" key="10">
    <source>
        <dbReference type="EMBL" id="GIX77652.1"/>
    </source>
</evidence>
<dbReference type="PANTHER" id="PTHR12027">
    <property type="entry name" value="WNT RELATED"/>
    <property type="match status" value="1"/>
</dbReference>
<evidence type="ECO:0000256" key="2">
    <source>
        <dbReference type="ARBA" id="ARBA00005683"/>
    </source>
</evidence>
<proteinExistence type="inferred from homology"/>
<evidence type="ECO:0000256" key="9">
    <source>
        <dbReference type="RuleBase" id="RU003500"/>
    </source>
</evidence>
<dbReference type="GO" id="GO:0060070">
    <property type="term" value="P:canonical Wnt signaling pathway"/>
    <property type="evidence" value="ECO:0007669"/>
    <property type="project" value="TreeGrafter"/>
</dbReference>
<keyword evidence="7" id="KW-1015">Disulfide bond</keyword>